<reference evidence="1" key="1">
    <citation type="submission" date="2014-12" db="EMBL/GenBank/DDBJ databases">
        <title>Insight into the proteome of Arion vulgaris.</title>
        <authorList>
            <person name="Aradska J."/>
            <person name="Bulat T."/>
            <person name="Smidak R."/>
            <person name="Sarate P."/>
            <person name="Gangsoo J."/>
            <person name="Sialana F."/>
            <person name="Bilban M."/>
            <person name="Lubec G."/>
        </authorList>
    </citation>
    <scope>NUCLEOTIDE SEQUENCE</scope>
    <source>
        <tissue evidence="1">Skin</tissue>
    </source>
</reference>
<dbReference type="EMBL" id="HACG01030981">
    <property type="protein sequence ID" value="CEK77846.1"/>
    <property type="molecule type" value="Transcribed_RNA"/>
</dbReference>
<sequence length="51" mass="5593">MVPNMKMADSDKNVATPQNRTYIICSLRCSSGRSTLIMNIDMATIRITGTA</sequence>
<protein>
    <submittedName>
        <fullName evidence="1">Uncharacterized protein</fullName>
    </submittedName>
</protein>
<organism evidence="1">
    <name type="scientific">Arion vulgaris</name>
    <dbReference type="NCBI Taxonomy" id="1028688"/>
    <lineage>
        <taxon>Eukaryota</taxon>
        <taxon>Metazoa</taxon>
        <taxon>Spiralia</taxon>
        <taxon>Lophotrochozoa</taxon>
        <taxon>Mollusca</taxon>
        <taxon>Gastropoda</taxon>
        <taxon>Heterobranchia</taxon>
        <taxon>Euthyneura</taxon>
        <taxon>Panpulmonata</taxon>
        <taxon>Eupulmonata</taxon>
        <taxon>Stylommatophora</taxon>
        <taxon>Helicina</taxon>
        <taxon>Arionoidea</taxon>
        <taxon>Arionidae</taxon>
        <taxon>Arion</taxon>
    </lineage>
</organism>
<evidence type="ECO:0000313" key="1">
    <source>
        <dbReference type="EMBL" id="CEK77846.1"/>
    </source>
</evidence>
<name>A0A0B7ACV6_9EUPU</name>
<gene>
    <name evidence="1" type="primary">ORF106947</name>
</gene>
<accession>A0A0B7ACV6</accession>
<dbReference type="AlphaFoldDB" id="A0A0B7ACV6"/>
<proteinExistence type="predicted"/>